<evidence type="ECO:0000256" key="6">
    <source>
        <dbReference type="ARBA" id="ARBA00022989"/>
    </source>
</evidence>
<sequence>MQSKAFVGGLHEKRLGHWDQRGKSLINPSLERVHPSTPAEQLQLATRRAVRRRRSQWWVWPRFGHILHPLLHAIIQFPSALAPAHTMNRGLLDGLLAYIIFGLYPLYWKLLSDVPSMQLLSHRLVWSVPLCLIVVFATGQGRALLEGVRSWRNLGIYTVSGLLIGINLYLSVWAVNAGFIVEMSLGYFINPVVSVLLGVVFLKERLRLWQWLSVALSVAGVAVVTVGYGKFPYIALTLAFAFGFYGLVSKLAPLTPVVGVTIEMSILVLPGLIYLILCEANGTGAFGHSSAGLNWLMVGCGPMTVTPQLLFVMSVQTIPLSILGVIQFLSPTMNILIGVLIYDENFSGAKMVGFIMVWVSLVMFTVESFTAKTSDDASPTMDDALVANDADKLETGAKDDSVATAYQLTDDTKA</sequence>
<reference evidence="11 12" key="1">
    <citation type="submission" date="2019-03" db="EMBL/GenBank/DDBJ databases">
        <authorList>
            <person name="Gaulin E."/>
            <person name="Dumas B."/>
        </authorList>
    </citation>
    <scope>NUCLEOTIDE SEQUENCE [LARGE SCALE GENOMIC DNA]</scope>
    <source>
        <strain evidence="11">CBS 568.67</strain>
    </source>
</reference>
<evidence type="ECO:0000313" key="12">
    <source>
        <dbReference type="Proteomes" id="UP000332933"/>
    </source>
</evidence>
<feature type="transmembrane region" description="Helical" evidence="8">
    <location>
        <begin position="318"/>
        <end position="342"/>
    </location>
</feature>
<evidence type="ECO:0000256" key="7">
    <source>
        <dbReference type="ARBA" id="ARBA00023136"/>
    </source>
</evidence>
<keyword evidence="7 8" id="KW-0472">Membrane</keyword>
<accession>A0A485KT71</accession>
<organism evidence="11 12">
    <name type="scientific">Aphanomyces stellatus</name>
    <dbReference type="NCBI Taxonomy" id="120398"/>
    <lineage>
        <taxon>Eukaryota</taxon>
        <taxon>Sar</taxon>
        <taxon>Stramenopiles</taxon>
        <taxon>Oomycota</taxon>
        <taxon>Saprolegniomycetes</taxon>
        <taxon>Saprolegniales</taxon>
        <taxon>Verrucalvaceae</taxon>
        <taxon>Aphanomyces</taxon>
    </lineage>
</organism>
<keyword evidence="5 8" id="KW-0812">Transmembrane</keyword>
<dbReference type="InterPro" id="IPR037185">
    <property type="entry name" value="EmrE-like"/>
</dbReference>
<dbReference type="InterPro" id="IPR004626">
    <property type="entry name" value="RarD"/>
</dbReference>
<comment type="subcellular location">
    <subcellularLocation>
        <location evidence="1">Cell membrane</location>
        <topology evidence="1">Multi-pass membrane protein</topology>
    </subcellularLocation>
</comment>
<feature type="domain" description="EamA" evidence="9">
    <location>
        <begin position="90"/>
        <end position="225"/>
    </location>
</feature>
<dbReference type="PANTHER" id="PTHR22911">
    <property type="entry name" value="ACYL-MALONYL CONDENSING ENZYME-RELATED"/>
    <property type="match status" value="1"/>
</dbReference>
<feature type="transmembrane region" description="Helical" evidence="8">
    <location>
        <begin position="95"/>
        <end position="112"/>
    </location>
</feature>
<dbReference type="OrthoDB" id="64403at2759"/>
<feature type="transmembrane region" description="Helical" evidence="8">
    <location>
        <begin position="185"/>
        <end position="202"/>
    </location>
</feature>
<evidence type="ECO:0000256" key="4">
    <source>
        <dbReference type="ARBA" id="ARBA00022475"/>
    </source>
</evidence>
<feature type="transmembrane region" description="Helical" evidence="8">
    <location>
        <begin position="258"/>
        <end position="280"/>
    </location>
</feature>
<dbReference type="Proteomes" id="UP000332933">
    <property type="component" value="Unassembled WGS sequence"/>
</dbReference>
<keyword evidence="12" id="KW-1185">Reference proteome</keyword>
<evidence type="ECO:0000256" key="8">
    <source>
        <dbReference type="SAM" id="Phobius"/>
    </source>
</evidence>
<dbReference type="SUPFAM" id="SSF103481">
    <property type="entry name" value="Multidrug resistance efflux transporter EmrE"/>
    <property type="match status" value="2"/>
</dbReference>
<dbReference type="PANTHER" id="PTHR22911:SF137">
    <property type="entry name" value="SOLUTE CARRIER FAMILY 35 MEMBER G2-RELATED"/>
    <property type="match status" value="1"/>
</dbReference>
<evidence type="ECO:0000256" key="1">
    <source>
        <dbReference type="ARBA" id="ARBA00004651"/>
    </source>
</evidence>
<dbReference type="AlphaFoldDB" id="A0A485KT71"/>
<evidence type="ECO:0000256" key="5">
    <source>
        <dbReference type="ARBA" id="ARBA00022692"/>
    </source>
</evidence>
<dbReference type="EMBL" id="CAADRA010005306">
    <property type="protein sequence ID" value="VFT88351.1"/>
    <property type="molecule type" value="Genomic_DNA"/>
</dbReference>
<dbReference type="GO" id="GO:0005886">
    <property type="term" value="C:plasma membrane"/>
    <property type="evidence" value="ECO:0007669"/>
    <property type="project" value="UniProtKB-SubCell"/>
</dbReference>
<evidence type="ECO:0000259" key="9">
    <source>
        <dbReference type="Pfam" id="PF00892"/>
    </source>
</evidence>
<dbReference type="Gene3D" id="1.10.3730.20">
    <property type="match status" value="1"/>
</dbReference>
<reference evidence="10" key="2">
    <citation type="submission" date="2019-06" db="EMBL/GenBank/DDBJ databases">
        <title>Genomics analysis of Aphanomyces spp. identifies a new class of oomycete effector associated with host adaptation.</title>
        <authorList>
            <person name="Gaulin E."/>
        </authorList>
    </citation>
    <scope>NUCLEOTIDE SEQUENCE</scope>
    <source>
        <strain evidence="10">CBS 578.67</strain>
    </source>
</reference>
<comment type="similarity">
    <text evidence="2">Belongs to the EamA transporter family.</text>
</comment>
<dbReference type="NCBIfam" id="TIGR00688">
    <property type="entry name" value="rarD"/>
    <property type="match status" value="1"/>
</dbReference>
<keyword evidence="4" id="KW-1003">Cell membrane</keyword>
<feature type="transmembrane region" description="Helical" evidence="8">
    <location>
        <begin position="124"/>
        <end position="142"/>
    </location>
</feature>
<dbReference type="Pfam" id="PF00892">
    <property type="entry name" value="EamA"/>
    <property type="match status" value="2"/>
</dbReference>
<feature type="transmembrane region" description="Helical" evidence="8">
    <location>
        <begin position="351"/>
        <end position="371"/>
    </location>
</feature>
<evidence type="ECO:0000256" key="3">
    <source>
        <dbReference type="ARBA" id="ARBA00022448"/>
    </source>
</evidence>
<gene>
    <name evidence="11" type="primary">Aste57867_11490</name>
    <name evidence="10" type="ORF">As57867_011447</name>
    <name evidence="11" type="ORF">ASTE57867_11490</name>
</gene>
<feature type="transmembrane region" description="Helical" evidence="8">
    <location>
        <begin position="292"/>
        <end position="312"/>
    </location>
</feature>
<evidence type="ECO:0000256" key="2">
    <source>
        <dbReference type="ARBA" id="ARBA00007362"/>
    </source>
</evidence>
<feature type="transmembrane region" description="Helical" evidence="8">
    <location>
        <begin position="208"/>
        <end position="226"/>
    </location>
</feature>
<feature type="transmembrane region" description="Helical" evidence="8">
    <location>
        <begin position="233"/>
        <end position="252"/>
    </location>
</feature>
<evidence type="ECO:0000313" key="10">
    <source>
        <dbReference type="EMBL" id="KAF0697850.1"/>
    </source>
</evidence>
<dbReference type="EMBL" id="VJMH01005285">
    <property type="protein sequence ID" value="KAF0697850.1"/>
    <property type="molecule type" value="Genomic_DNA"/>
</dbReference>
<name>A0A485KT71_9STRA</name>
<keyword evidence="6 8" id="KW-1133">Transmembrane helix</keyword>
<evidence type="ECO:0000313" key="11">
    <source>
        <dbReference type="EMBL" id="VFT88351.1"/>
    </source>
</evidence>
<feature type="transmembrane region" description="Helical" evidence="8">
    <location>
        <begin position="154"/>
        <end position="173"/>
    </location>
</feature>
<dbReference type="InterPro" id="IPR000620">
    <property type="entry name" value="EamA_dom"/>
</dbReference>
<proteinExistence type="inferred from homology"/>
<feature type="domain" description="EamA" evidence="9">
    <location>
        <begin position="234"/>
        <end position="364"/>
    </location>
</feature>
<protein>
    <submittedName>
        <fullName evidence="11">Aste57867_11490 protein</fullName>
    </submittedName>
</protein>
<keyword evidence="3" id="KW-0813">Transport</keyword>